<dbReference type="RefSeq" id="WP_006117843.1">
    <property type="nucleotide sequence ID" value="NZ_AHIE01000002.1"/>
</dbReference>
<sequence length="139" mass="15497">MTLTQAPKTQNEIIAAMALANVEQERRLNTVESKVDEVAETVENIKRGSLPPGWIGYSDLKARFGMSPLKCKTLAAAYGVPTDTHKFLTPDGVLGTRGIVKYEPFISALRRVMSEAEKKGTRWLHPKLNIFQVLNWEGI</sequence>
<accession>H3R905</accession>
<evidence type="ECO:0000313" key="1">
    <source>
        <dbReference type="EMBL" id="ARF51131.1"/>
    </source>
</evidence>
<dbReference type="Proteomes" id="UP000192380">
    <property type="component" value="Chromosome"/>
</dbReference>
<evidence type="ECO:0000313" key="2">
    <source>
        <dbReference type="EMBL" id="EHU01668.1"/>
    </source>
</evidence>
<evidence type="ECO:0000313" key="4">
    <source>
        <dbReference type="Proteomes" id="UP000192380"/>
    </source>
</evidence>
<protein>
    <submittedName>
        <fullName evidence="2">Uncharacterized protein</fullName>
    </submittedName>
</protein>
<dbReference type="STRING" id="660596.DSJ_18620"/>
<name>H3R905_PANSE</name>
<reference evidence="2" key="2">
    <citation type="submission" date="2012-01" db="EMBL/GenBank/DDBJ databases">
        <authorList>
            <person name="Biehl B.S."/>
            <person name="Ding Y."/>
            <person name="Dugan-Rocha S.P."/>
            <person name="Gibbs R.A."/>
            <person name="Glasner J.D."/>
            <person name="Kovar C."/>
            <person name="Muzny D.M."/>
            <person name="Neeno-Eckwall E.C."/>
            <person name="Perna N.T."/>
            <person name="Qin X."/>
            <person name="von Bodman S.B."/>
            <person name="Weinstock G.M."/>
        </authorList>
    </citation>
    <scope>NUCLEOTIDE SEQUENCE</scope>
    <source>
        <strain evidence="2">DC283</strain>
    </source>
</reference>
<dbReference type="OrthoDB" id="6555472at2"/>
<dbReference type="KEGG" id="pstw:DSJ_18620"/>
<proteinExistence type="predicted"/>
<keyword evidence="4" id="KW-1185">Reference proteome</keyword>
<dbReference type="EMBL" id="CP017581">
    <property type="protein sequence ID" value="ARF51131.1"/>
    <property type="molecule type" value="Genomic_DNA"/>
</dbReference>
<dbReference type="EMBL" id="AHIE01000002">
    <property type="protein sequence ID" value="EHU01668.1"/>
    <property type="molecule type" value="Genomic_DNA"/>
</dbReference>
<gene>
    <name evidence="2" type="ORF">CKS_0102</name>
    <name evidence="1" type="ORF">DSJ_18620</name>
</gene>
<dbReference type="AlphaFoldDB" id="H3R905"/>
<dbReference type="Proteomes" id="UP000005050">
    <property type="component" value="Unassembled WGS sequence"/>
</dbReference>
<reference evidence="1 4" key="3">
    <citation type="submission" date="2016-10" db="EMBL/GenBank/DDBJ databases">
        <title>Complete Genome Assembly of Pantoea stewartii subsp. stewartii DC283, a Corn Pathogen.</title>
        <authorList>
            <person name="Duong D.A."/>
            <person name="Stevens A.M."/>
            <person name="Jensen R.V."/>
        </authorList>
    </citation>
    <scope>NUCLEOTIDE SEQUENCE [LARGE SCALE GENOMIC DNA]</scope>
    <source>
        <strain evidence="1 4">DC283</strain>
    </source>
</reference>
<reference evidence="2 3" key="1">
    <citation type="journal article" date="2012" name="Mol. Microbiol.">
        <title>The genetic and structural basis of two distinct terminal side branch residues in stewartan and amylovoran exopolysaccharides and their potential role in host adaptation.</title>
        <authorList>
            <person name="Wang X."/>
            <person name="Yang F."/>
            <person name="von Bodman S.B."/>
        </authorList>
    </citation>
    <scope>NUCLEOTIDE SEQUENCE [LARGE SCALE GENOMIC DNA]</scope>
    <source>
        <strain evidence="2 3">DC283</strain>
    </source>
</reference>
<organism evidence="2 3">
    <name type="scientific">Pantoea stewartii subsp. stewartii DC283</name>
    <dbReference type="NCBI Taxonomy" id="660596"/>
    <lineage>
        <taxon>Bacteria</taxon>
        <taxon>Pseudomonadati</taxon>
        <taxon>Pseudomonadota</taxon>
        <taxon>Gammaproteobacteria</taxon>
        <taxon>Enterobacterales</taxon>
        <taxon>Erwiniaceae</taxon>
        <taxon>Pantoea</taxon>
    </lineage>
</organism>
<evidence type="ECO:0000313" key="3">
    <source>
        <dbReference type="Proteomes" id="UP000005050"/>
    </source>
</evidence>